<comment type="caution">
    <text evidence="2">The sequence shown here is derived from an EMBL/GenBank/DDBJ whole genome shotgun (WGS) entry which is preliminary data.</text>
</comment>
<keyword evidence="3" id="KW-1185">Reference proteome</keyword>
<keyword evidence="1" id="KW-0812">Transmembrane</keyword>
<dbReference type="Proteomes" id="UP000535182">
    <property type="component" value="Unassembled WGS sequence"/>
</dbReference>
<sequence length="77" mass="8182">MAAKDPCIAVAIAVAFLAIIPAGDLLLLSQSQLRFLLSSPQGICCAVAIALLVVIPRPSHQRKAVKPHNRKTPRQSS</sequence>
<evidence type="ECO:0000313" key="3">
    <source>
        <dbReference type="Proteomes" id="UP000535182"/>
    </source>
</evidence>
<feature type="transmembrane region" description="Helical" evidence="1">
    <location>
        <begin position="35"/>
        <end position="55"/>
    </location>
</feature>
<accession>A0A9X0QJ36</accession>
<protein>
    <submittedName>
        <fullName evidence="2">Uncharacterized protein</fullName>
    </submittedName>
</protein>
<dbReference type="RefSeq" id="WP_183981045.1">
    <property type="nucleotide sequence ID" value="NZ_JACHEB010000013.1"/>
</dbReference>
<keyword evidence="1" id="KW-0472">Membrane</keyword>
<dbReference type="EMBL" id="JACHEB010000013">
    <property type="protein sequence ID" value="MBB5331183.1"/>
    <property type="molecule type" value="Genomic_DNA"/>
</dbReference>
<proteinExistence type="predicted"/>
<gene>
    <name evidence="2" type="ORF">HDF14_004821</name>
</gene>
<evidence type="ECO:0000313" key="2">
    <source>
        <dbReference type="EMBL" id="MBB5331183.1"/>
    </source>
</evidence>
<evidence type="ECO:0000256" key="1">
    <source>
        <dbReference type="SAM" id="Phobius"/>
    </source>
</evidence>
<organism evidence="2 3">
    <name type="scientific">Tunturiibacter gelidiferens</name>
    <dbReference type="NCBI Taxonomy" id="3069689"/>
    <lineage>
        <taxon>Bacteria</taxon>
        <taxon>Pseudomonadati</taxon>
        <taxon>Acidobacteriota</taxon>
        <taxon>Terriglobia</taxon>
        <taxon>Terriglobales</taxon>
        <taxon>Acidobacteriaceae</taxon>
        <taxon>Tunturiibacter</taxon>
    </lineage>
</organism>
<reference evidence="2 3" key="1">
    <citation type="submission" date="2020-08" db="EMBL/GenBank/DDBJ databases">
        <title>Genomic Encyclopedia of Type Strains, Phase IV (KMG-V): Genome sequencing to study the core and pangenomes of soil and plant-associated prokaryotes.</title>
        <authorList>
            <person name="Whitman W."/>
        </authorList>
    </citation>
    <scope>NUCLEOTIDE SEQUENCE [LARGE SCALE GENOMIC DNA]</scope>
    <source>
        <strain evidence="2 3">X5P2</strain>
    </source>
</reference>
<name>A0A9X0QJ36_9BACT</name>
<dbReference type="AlphaFoldDB" id="A0A9X0QJ36"/>
<feature type="transmembrane region" description="Helical" evidence="1">
    <location>
        <begin position="7"/>
        <end position="29"/>
    </location>
</feature>
<keyword evidence="1" id="KW-1133">Transmembrane helix</keyword>